<comment type="similarity">
    <text evidence="1">Belongs to the methyltransferase superfamily. Type-7 methyltransferase family. SABATH subfamily.</text>
</comment>
<dbReference type="InterPro" id="IPR005299">
    <property type="entry name" value="MeTrfase_7"/>
</dbReference>
<organism evidence="4 5">
    <name type="scientific">Eleusine coracana subsp. coracana</name>
    <dbReference type="NCBI Taxonomy" id="191504"/>
    <lineage>
        <taxon>Eukaryota</taxon>
        <taxon>Viridiplantae</taxon>
        <taxon>Streptophyta</taxon>
        <taxon>Embryophyta</taxon>
        <taxon>Tracheophyta</taxon>
        <taxon>Spermatophyta</taxon>
        <taxon>Magnoliopsida</taxon>
        <taxon>Liliopsida</taxon>
        <taxon>Poales</taxon>
        <taxon>Poaceae</taxon>
        <taxon>PACMAD clade</taxon>
        <taxon>Chloridoideae</taxon>
        <taxon>Cynodonteae</taxon>
        <taxon>Eleusininae</taxon>
        <taxon>Eleusine</taxon>
    </lineage>
</organism>
<sequence length="421" mass="46142">MPTATAPHNVEPIYCQGNVPSSSIYCFLSSFLFLVVKMVTAAVEASCVAEAEQEGVKDVFCMEGGHGETSYINNSQSRIIQVVVHVLKETLDRIRFPREHPETLLTAADLGCSCGQNTVFVADVIVGHMTELYAASSSSSSSNTTTPELCFYFSDLPSNDFNTLFHLLPDTSSSGNGKYFRAGVPGSFYDRLFPARFIHAFTSTFSVHWLSQVPSQVLDKGSVAYNKGKVFVHGASEATGAAYERQFRSDLARFLRCRAAELKPGGVVFLLCLGRPAAAGPTDQGRVRLLYGTLFEDSWADLVGEGLVEREKMDSFNVPLYAPTLDEFREVVEADGAFEINRLEMVMGSPPVVDRPDDPADVGRTVAKNVRSFIGKLVDAHVGKAVADELFARLRRRAEERAPELMEEMRLPHVVCSLSLA</sequence>
<dbReference type="InterPro" id="IPR029063">
    <property type="entry name" value="SAM-dependent_MTases_sf"/>
</dbReference>
<evidence type="ECO:0000313" key="5">
    <source>
        <dbReference type="Proteomes" id="UP001054889"/>
    </source>
</evidence>
<dbReference type="GO" id="GO:0046872">
    <property type="term" value="F:metal ion binding"/>
    <property type="evidence" value="ECO:0007669"/>
    <property type="project" value="UniProtKB-KW"/>
</dbReference>
<evidence type="ECO:0000256" key="2">
    <source>
        <dbReference type="ARBA" id="ARBA00022723"/>
    </source>
</evidence>
<evidence type="ECO:0000256" key="1">
    <source>
        <dbReference type="ARBA" id="ARBA00008908"/>
    </source>
</evidence>
<dbReference type="Pfam" id="PF03492">
    <property type="entry name" value="Methyltransf_7"/>
    <property type="match status" value="1"/>
</dbReference>
<gene>
    <name evidence="4" type="primary">ga18676</name>
    <name evidence="4" type="ORF">PR202_ga18676</name>
</gene>
<comment type="caution">
    <text evidence="4">The sequence shown here is derived from an EMBL/GenBank/DDBJ whole genome shotgun (WGS) entry which is preliminary data.</text>
</comment>
<dbReference type="SUPFAM" id="SSF53335">
    <property type="entry name" value="S-adenosyl-L-methionine-dependent methyltransferases"/>
    <property type="match status" value="1"/>
</dbReference>
<dbReference type="InterPro" id="IPR042086">
    <property type="entry name" value="MeTrfase_capping"/>
</dbReference>
<keyword evidence="3" id="KW-0460">Magnesium</keyword>
<reference evidence="4" key="2">
    <citation type="submission" date="2021-12" db="EMBL/GenBank/DDBJ databases">
        <title>Resequencing data analysis of finger millet.</title>
        <authorList>
            <person name="Hatakeyama M."/>
            <person name="Aluri S."/>
            <person name="Balachadran M.T."/>
            <person name="Sivarajan S.R."/>
            <person name="Poveda L."/>
            <person name="Shimizu-Inatsugi R."/>
            <person name="Schlapbach R."/>
            <person name="Sreeman S.M."/>
            <person name="Shimizu K.K."/>
        </authorList>
    </citation>
    <scope>NUCLEOTIDE SEQUENCE</scope>
</reference>
<protein>
    <submittedName>
        <fullName evidence="4">Uncharacterized protein</fullName>
    </submittedName>
</protein>
<dbReference type="Gene3D" id="1.10.1200.270">
    <property type="entry name" value="Methyltransferase, alpha-helical capping domain"/>
    <property type="match status" value="1"/>
</dbReference>
<proteinExistence type="inferred from homology"/>
<name>A0AAV5CTR4_ELECO</name>
<dbReference type="GO" id="GO:0008168">
    <property type="term" value="F:methyltransferase activity"/>
    <property type="evidence" value="ECO:0007669"/>
    <property type="project" value="InterPro"/>
</dbReference>
<dbReference type="Gene3D" id="3.40.50.150">
    <property type="entry name" value="Vaccinia Virus protein VP39"/>
    <property type="match status" value="1"/>
</dbReference>
<reference evidence="4" key="1">
    <citation type="journal article" date="2018" name="DNA Res.">
        <title>Multiple hybrid de novo genome assembly of finger millet, an orphan allotetraploid crop.</title>
        <authorList>
            <person name="Hatakeyama M."/>
            <person name="Aluri S."/>
            <person name="Balachadran M.T."/>
            <person name="Sivarajan S.R."/>
            <person name="Patrignani A."/>
            <person name="Gruter S."/>
            <person name="Poveda L."/>
            <person name="Shimizu-Inatsugi R."/>
            <person name="Baeten J."/>
            <person name="Francoijs K.J."/>
            <person name="Nataraja K.N."/>
            <person name="Reddy Y.A.N."/>
            <person name="Phadnis S."/>
            <person name="Ravikumar R.L."/>
            <person name="Schlapbach R."/>
            <person name="Sreeman S.M."/>
            <person name="Shimizu K.K."/>
        </authorList>
    </citation>
    <scope>NUCLEOTIDE SEQUENCE</scope>
</reference>
<dbReference type="AlphaFoldDB" id="A0AAV5CTR4"/>
<keyword evidence="5" id="KW-1185">Reference proteome</keyword>
<dbReference type="Proteomes" id="UP001054889">
    <property type="component" value="Unassembled WGS sequence"/>
</dbReference>
<evidence type="ECO:0000256" key="3">
    <source>
        <dbReference type="ARBA" id="ARBA00022842"/>
    </source>
</evidence>
<dbReference type="EMBL" id="BQKI01000009">
    <property type="protein sequence ID" value="GJN01410.1"/>
    <property type="molecule type" value="Genomic_DNA"/>
</dbReference>
<accession>A0AAV5CTR4</accession>
<dbReference type="PANTHER" id="PTHR31009">
    <property type="entry name" value="S-ADENOSYL-L-METHIONINE:CARBOXYL METHYLTRANSFERASE FAMILY PROTEIN"/>
    <property type="match status" value="1"/>
</dbReference>
<keyword evidence="2" id="KW-0479">Metal-binding</keyword>
<evidence type="ECO:0000313" key="4">
    <source>
        <dbReference type="EMBL" id="GJN01410.1"/>
    </source>
</evidence>